<dbReference type="GO" id="GO:0005886">
    <property type="term" value="C:plasma membrane"/>
    <property type="evidence" value="ECO:0007669"/>
    <property type="project" value="UniProtKB-SubCell"/>
</dbReference>
<gene>
    <name evidence="8" type="ORF">Back2_11100</name>
</gene>
<evidence type="ECO:0000313" key="8">
    <source>
        <dbReference type="EMBL" id="BBH16823.1"/>
    </source>
</evidence>
<dbReference type="KEGG" id="nbe:Back2_11100"/>
<keyword evidence="3" id="KW-1003">Cell membrane</keyword>
<comment type="similarity">
    <text evidence="2">Belongs to the MmpS family.</text>
</comment>
<dbReference type="RefSeq" id="WP_125567503.1">
    <property type="nucleotide sequence ID" value="NZ_AP019307.1"/>
</dbReference>
<evidence type="ECO:0000256" key="5">
    <source>
        <dbReference type="ARBA" id="ARBA00022989"/>
    </source>
</evidence>
<dbReference type="InterPro" id="IPR038468">
    <property type="entry name" value="MmpS_C"/>
</dbReference>
<name>A0A3G9IWT4_9ACTN</name>
<dbReference type="AlphaFoldDB" id="A0A3G9IWT4"/>
<evidence type="ECO:0000256" key="7">
    <source>
        <dbReference type="SAM" id="Phobius"/>
    </source>
</evidence>
<accession>A0A3G9IWT4</accession>
<dbReference type="EMBL" id="AP019307">
    <property type="protein sequence ID" value="BBH16823.1"/>
    <property type="molecule type" value="Genomic_DNA"/>
</dbReference>
<dbReference type="Proteomes" id="UP000271573">
    <property type="component" value="Chromosome"/>
</dbReference>
<sequence>MSDAPQPPQAPQTIIIKQKSHFFRNCLFVLLAGVAAIVVIVVVIVSGAKKAIDTANNTSHKVEYIAGGTAGSASLTFTTDGSTSTSQLQDQKLPWNKALNIKGDLLAVYQLMVQNTNMNSGNSATVTCEIKVDGKSVIKNQSSGVGAIASCDYTK</sequence>
<evidence type="ECO:0000256" key="3">
    <source>
        <dbReference type="ARBA" id="ARBA00022475"/>
    </source>
</evidence>
<dbReference type="Gene3D" id="2.60.40.2880">
    <property type="entry name" value="MmpS1-5, C-terminal soluble domain"/>
    <property type="match status" value="1"/>
</dbReference>
<protein>
    <recommendedName>
        <fullName evidence="10">MmpS family membrane protein</fullName>
    </recommendedName>
</protein>
<keyword evidence="9" id="KW-1185">Reference proteome</keyword>
<proteinExistence type="inferred from homology"/>
<keyword evidence="5 7" id="KW-1133">Transmembrane helix</keyword>
<keyword evidence="4 7" id="KW-0812">Transmembrane</keyword>
<feature type="transmembrane region" description="Helical" evidence="7">
    <location>
        <begin position="26"/>
        <end position="48"/>
    </location>
</feature>
<organism evidence="8 9">
    <name type="scientific">Nocardioides baekrokdamisoli</name>
    <dbReference type="NCBI Taxonomy" id="1804624"/>
    <lineage>
        <taxon>Bacteria</taxon>
        <taxon>Bacillati</taxon>
        <taxon>Actinomycetota</taxon>
        <taxon>Actinomycetes</taxon>
        <taxon>Propionibacteriales</taxon>
        <taxon>Nocardioidaceae</taxon>
        <taxon>Nocardioides</taxon>
    </lineage>
</organism>
<evidence type="ECO:0000256" key="4">
    <source>
        <dbReference type="ARBA" id="ARBA00022692"/>
    </source>
</evidence>
<dbReference type="Pfam" id="PF05423">
    <property type="entry name" value="Mycobact_memb"/>
    <property type="match status" value="1"/>
</dbReference>
<evidence type="ECO:0000256" key="6">
    <source>
        <dbReference type="ARBA" id="ARBA00023136"/>
    </source>
</evidence>
<comment type="subcellular location">
    <subcellularLocation>
        <location evidence="1">Cell membrane</location>
    </subcellularLocation>
</comment>
<reference evidence="8 9" key="1">
    <citation type="submission" date="2018-11" db="EMBL/GenBank/DDBJ databases">
        <title>Complete genome sequence of Nocardioides baekrokdamisoli strain KCTC 39748.</title>
        <authorList>
            <person name="Kang S.W."/>
            <person name="Lee K.C."/>
            <person name="Kim K.K."/>
            <person name="Kim J.S."/>
            <person name="Kim D.S."/>
            <person name="Ko S.H."/>
            <person name="Yang S.H."/>
            <person name="Shin Y.K."/>
            <person name="Lee J.S."/>
        </authorList>
    </citation>
    <scope>NUCLEOTIDE SEQUENCE [LARGE SCALE GENOMIC DNA]</scope>
    <source>
        <strain evidence="8 9">KCTC 39748</strain>
    </source>
</reference>
<dbReference type="OrthoDB" id="3556183at2"/>
<keyword evidence="6 7" id="KW-0472">Membrane</keyword>
<evidence type="ECO:0000313" key="9">
    <source>
        <dbReference type="Proteomes" id="UP000271573"/>
    </source>
</evidence>
<dbReference type="InterPro" id="IPR008693">
    <property type="entry name" value="MmpS"/>
</dbReference>
<evidence type="ECO:0008006" key="10">
    <source>
        <dbReference type="Google" id="ProtNLM"/>
    </source>
</evidence>
<evidence type="ECO:0000256" key="1">
    <source>
        <dbReference type="ARBA" id="ARBA00004236"/>
    </source>
</evidence>
<evidence type="ECO:0000256" key="2">
    <source>
        <dbReference type="ARBA" id="ARBA00007531"/>
    </source>
</evidence>